<dbReference type="GO" id="GO:0005739">
    <property type="term" value="C:mitochondrion"/>
    <property type="evidence" value="ECO:0007669"/>
    <property type="project" value="TreeGrafter"/>
</dbReference>
<dbReference type="Proteomes" id="UP000224634">
    <property type="component" value="Unassembled WGS sequence"/>
</dbReference>
<sequence length="155" mass="17937">MEQHERVRLKKFYELASRKFNPAIPKAMDAMRDDADPTSFIFHLVGRTSIVGLVPLRELLIQIYEKWGFISSKYDLDIPCPISFTEAEISRYREIAQKYAEAYMEYDGLLTALGGKDGWVSHEEFEEAMARFKVHEASLDGLRKRVQESLCHSSE</sequence>
<gene>
    <name evidence="1" type="ORF">AJ80_03699</name>
</gene>
<dbReference type="EMBL" id="PDNA01000043">
    <property type="protein sequence ID" value="PGH20049.1"/>
    <property type="molecule type" value="Genomic_DNA"/>
</dbReference>
<dbReference type="PANTHER" id="PTHR36091">
    <property type="entry name" value="ALTERED INHERITANCE OF MITOCHONDRIA PROTEIN 9, MITOCHONDRIAL"/>
    <property type="match status" value="1"/>
</dbReference>
<dbReference type="InterPro" id="IPR051035">
    <property type="entry name" value="Mito_inheritance_9"/>
</dbReference>
<protein>
    <submittedName>
        <fullName evidence="1">Uncharacterized protein</fullName>
    </submittedName>
</protein>
<reference evidence="1 2" key="1">
    <citation type="submission" date="2017-10" db="EMBL/GenBank/DDBJ databases">
        <title>Comparative genomics in systemic dimorphic fungi from Ajellomycetaceae.</title>
        <authorList>
            <person name="Munoz J.F."/>
            <person name="Mcewen J.G."/>
            <person name="Clay O.K."/>
            <person name="Cuomo C.A."/>
        </authorList>
    </citation>
    <scope>NUCLEOTIDE SEQUENCE [LARGE SCALE GENOMIC DNA]</scope>
    <source>
        <strain evidence="1 2">UAMH7299</strain>
    </source>
</reference>
<comment type="caution">
    <text evidence="1">The sequence shown here is derived from an EMBL/GenBank/DDBJ whole genome shotgun (WGS) entry which is preliminary data.</text>
</comment>
<dbReference type="AlphaFoldDB" id="A0A2B7YG49"/>
<dbReference type="OrthoDB" id="2906425at2759"/>
<name>A0A2B7YG49_POLH7</name>
<dbReference type="PANTHER" id="PTHR36091:SF1">
    <property type="entry name" value="ALTERED INHERITANCE OF MITOCHONDRIA PROTEIN 9, MITOCHONDRIAL"/>
    <property type="match status" value="1"/>
</dbReference>
<evidence type="ECO:0000313" key="2">
    <source>
        <dbReference type="Proteomes" id="UP000224634"/>
    </source>
</evidence>
<keyword evidence="2" id="KW-1185">Reference proteome</keyword>
<organism evidence="1 2">
    <name type="scientific">Polytolypa hystricis (strain UAMH7299)</name>
    <dbReference type="NCBI Taxonomy" id="1447883"/>
    <lineage>
        <taxon>Eukaryota</taxon>
        <taxon>Fungi</taxon>
        <taxon>Dikarya</taxon>
        <taxon>Ascomycota</taxon>
        <taxon>Pezizomycotina</taxon>
        <taxon>Eurotiomycetes</taxon>
        <taxon>Eurotiomycetidae</taxon>
        <taxon>Onygenales</taxon>
        <taxon>Onygenales incertae sedis</taxon>
        <taxon>Polytolypa</taxon>
    </lineage>
</organism>
<evidence type="ECO:0000313" key="1">
    <source>
        <dbReference type="EMBL" id="PGH20049.1"/>
    </source>
</evidence>
<proteinExistence type="predicted"/>
<accession>A0A2B7YG49</accession>